<dbReference type="EMBL" id="MG011689">
    <property type="protein sequence ID" value="AVK75353.1"/>
    <property type="molecule type" value="Genomic_DNA"/>
</dbReference>
<proteinExistence type="predicted"/>
<reference evidence="1" key="1">
    <citation type="journal article" date="2018" name="Nat. Commun.">
        <title>Diversity and evolution of the emerging Pandoraviridae family.</title>
        <authorList>
            <person name="Legendre M."/>
            <person name="Fabre E."/>
            <person name="Poirot O."/>
            <person name="Jeudy S."/>
            <person name="Lartigue A."/>
            <person name="Alempic J.M."/>
            <person name="Beucher L."/>
            <person name="Philippe N."/>
            <person name="Bertaux L."/>
            <person name="Christo-Foroux E."/>
            <person name="Labadie K."/>
            <person name="Coute Y."/>
            <person name="Abergel C."/>
            <person name="Claverie J.M."/>
        </authorList>
    </citation>
    <scope>NUCLEOTIDE SEQUENCE [LARGE SCALE GENOMIC DNA]</scope>
    <source>
        <strain evidence="1">Quercus</strain>
    </source>
</reference>
<gene>
    <name evidence="1" type="ORF">pqer_cds_931</name>
</gene>
<dbReference type="KEGG" id="vg:36844494"/>
<protein>
    <submittedName>
        <fullName evidence="1">Uncharacterized protein</fullName>
    </submittedName>
</protein>
<dbReference type="GeneID" id="36844494"/>
<name>A0A2U7UA80_9VIRU</name>
<organism evidence="1">
    <name type="scientific">Pandoravirus quercus</name>
    <dbReference type="NCBI Taxonomy" id="2107709"/>
    <lineage>
        <taxon>Viruses</taxon>
        <taxon>Pandoravirus</taxon>
    </lineage>
</organism>
<accession>A0A2U7UA80</accession>
<dbReference type="Proteomes" id="UP000248852">
    <property type="component" value="Segment"/>
</dbReference>
<evidence type="ECO:0000313" key="1">
    <source>
        <dbReference type="EMBL" id="AVK75353.1"/>
    </source>
</evidence>
<dbReference type="RefSeq" id="YP_009483622.1">
    <property type="nucleotide sequence ID" value="NC_037667.1"/>
</dbReference>
<sequence>MGHKIADMEGTLPPPISILSDDTLLYLVDNYLDDRSLGACLLAWRRFHVLDRTRLDRRKYRLATLLSLCAAGDIDGLYYALKHPDVFGPSMHAPGWIDCVRAAYHAGRARAVLSLMRESEPLDRFSVQQWSALALTAALRGAADPELVWLCHQENRPVEPWDSVSLVCACTHAAQSGLSVEAISAALDAIESLTGLPVAVSHDTWRRLSAQRVARPKLNPNTLLTLVTKAAEPHHDTWGNDMPRLIKGGNLALARDLLGDHRLAQFLRRSHESLAIDRPLDDVDAILWLYDHVDSMADSADTQQYGIHHLVGAVASSGRTDLFDAVEARAAYNDHRRGKPQSHIWARAYAEAAMGGHTAAVEWALGHRMKRTHIHAAFRDRRWDYCLGIPACYGRTSQPLSRIQSPLVIHRNRRDLHDLLLDRRPREGIPQDEIDARVDHMVDITVRDALAQGDLGLVRRLHLIEPRRVQAAVDQDRMYGARS</sequence>